<evidence type="ECO:0000256" key="7">
    <source>
        <dbReference type="ARBA" id="ARBA00022962"/>
    </source>
</evidence>
<proteinExistence type="inferred from homology"/>
<dbReference type="InterPro" id="IPR011698">
    <property type="entry name" value="GATase_3"/>
</dbReference>
<dbReference type="SUPFAM" id="SSF52540">
    <property type="entry name" value="P-loop containing nucleoside triphosphate hydrolases"/>
    <property type="match status" value="1"/>
</dbReference>
<dbReference type="Proteomes" id="UP000525652">
    <property type="component" value="Unassembled WGS sequence"/>
</dbReference>
<dbReference type="Gene3D" id="3.40.50.300">
    <property type="entry name" value="P-loop containing nucleotide triphosphate hydrolases"/>
    <property type="match status" value="1"/>
</dbReference>
<dbReference type="GO" id="GO:0009236">
    <property type="term" value="P:cobalamin biosynthetic process"/>
    <property type="evidence" value="ECO:0007669"/>
    <property type="project" value="UniProtKB-UniRule"/>
</dbReference>
<dbReference type="EMBL" id="JACHVA010000102">
    <property type="protein sequence ID" value="MBC2602879.1"/>
    <property type="molecule type" value="Genomic_DNA"/>
</dbReference>
<comment type="domain">
    <text evidence="8">Comprises of two domains. The C-terminal domain contains the binding site for glutamine and catalyzes the hydrolysis of this substrate to glutamate and ammonia. The N-terminal domain is anticipated to bind ATP and cobyrinate and catalyzes the ultimate synthesis of the diamide product. The ammonia produced via the glutaminase domain is probably translocated to the adjacent domain via a molecular tunnel, where it reacts with an activated intermediate.</text>
</comment>
<comment type="function">
    <text evidence="8">Catalyzes the ATP-dependent amidation of the two carboxylate groups at positions a and c of cobyrinate, using either L-glutamine or ammonia as the nitrogen source.</text>
</comment>
<evidence type="ECO:0000256" key="3">
    <source>
        <dbReference type="ARBA" id="ARBA00022598"/>
    </source>
</evidence>
<evidence type="ECO:0000256" key="5">
    <source>
        <dbReference type="ARBA" id="ARBA00022840"/>
    </source>
</evidence>
<dbReference type="InterPro" id="IPR029062">
    <property type="entry name" value="Class_I_gatase-like"/>
</dbReference>
<dbReference type="NCBIfam" id="NF002204">
    <property type="entry name" value="PRK01077.1"/>
    <property type="match status" value="1"/>
</dbReference>
<name>A0A7X1AZP3_9BACT</name>
<dbReference type="GO" id="GO:0005524">
    <property type="term" value="F:ATP binding"/>
    <property type="evidence" value="ECO:0007669"/>
    <property type="project" value="UniProtKB-UniRule"/>
</dbReference>
<evidence type="ECO:0000313" key="11">
    <source>
        <dbReference type="EMBL" id="MBC2602879.1"/>
    </source>
</evidence>
<comment type="similarity">
    <text evidence="8">Belongs to the CobB/CbiA family.</text>
</comment>
<gene>
    <name evidence="8" type="primary">cbiA</name>
    <name evidence="11" type="ORF">H5P30_13935</name>
</gene>
<dbReference type="NCBIfam" id="TIGR00379">
    <property type="entry name" value="cobB"/>
    <property type="match status" value="1"/>
</dbReference>
<evidence type="ECO:0000256" key="4">
    <source>
        <dbReference type="ARBA" id="ARBA00022741"/>
    </source>
</evidence>
<comment type="catalytic activity">
    <reaction evidence="8">
        <text>cob(II)yrinate + 2 L-glutamine + 2 ATP + 2 H2O = cob(II)yrinate a,c diamide + 2 L-glutamate + 2 ADP + 2 phosphate + 2 H(+)</text>
        <dbReference type="Rhea" id="RHEA:26289"/>
        <dbReference type="ChEBI" id="CHEBI:15377"/>
        <dbReference type="ChEBI" id="CHEBI:15378"/>
        <dbReference type="ChEBI" id="CHEBI:29985"/>
        <dbReference type="ChEBI" id="CHEBI:30616"/>
        <dbReference type="ChEBI" id="CHEBI:43474"/>
        <dbReference type="ChEBI" id="CHEBI:58359"/>
        <dbReference type="ChEBI" id="CHEBI:58537"/>
        <dbReference type="ChEBI" id="CHEBI:58894"/>
        <dbReference type="ChEBI" id="CHEBI:456216"/>
        <dbReference type="EC" id="6.3.5.11"/>
    </reaction>
</comment>
<evidence type="ECO:0000259" key="9">
    <source>
        <dbReference type="Pfam" id="PF01656"/>
    </source>
</evidence>
<evidence type="ECO:0000259" key="10">
    <source>
        <dbReference type="Pfam" id="PF07685"/>
    </source>
</evidence>
<dbReference type="CDD" id="cd03130">
    <property type="entry name" value="GATase1_CobB"/>
    <property type="match status" value="1"/>
</dbReference>
<dbReference type="CDD" id="cd05388">
    <property type="entry name" value="CobB_N"/>
    <property type="match status" value="1"/>
</dbReference>
<dbReference type="RefSeq" id="WP_185693545.1">
    <property type="nucleotide sequence ID" value="NZ_JACHVA010000102.1"/>
</dbReference>
<dbReference type="InterPro" id="IPR027417">
    <property type="entry name" value="P-loop_NTPase"/>
</dbReference>
<dbReference type="UniPathway" id="UPA00148">
    <property type="reaction ID" value="UER00231"/>
</dbReference>
<feature type="site" description="Increases nucleophilicity of active site Cys" evidence="8">
    <location>
        <position position="435"/>
    </location>
</feature>
<dbReference type="InterPro" id="IPR002586">
    <property type="entry name" value="CobQ/CobB/MinD/ParA_Nub-bd_dom"/>
</dbReference>
<dbReference type="AlphaFoldDB" id="A0A7X1AZP3"/>
<dbReference type="PANTHER" id="PTHR43873">
    <property type="entry name" value="COBYRINATE A,C-DIAMIDE SYNTHASE"/>
    <property type="match status" value="1"/>
</dbReference>
<dbReference type="GO" id="GO:0042242">
    <property type="term" value="F:cobyrinic acid a,c-diamide synthase activity"/>
    <property type="evidence" value="ECO:0007669"/>
    <property type="project" value="UniProtKB-UniRule"/>
</dbReference>
<feature type="active site" description="Nucleophile" evidence="8">
    <location>
        <position position="332"/>
    </location>
</feature>
<dbReference type="EC" id="6.3.5.11" evidence="8"/>
<comment type="cofactor">
    <cofactor evidence="1 8">
        <name>Mg(2+)</name>
        <dbReference type="ChEBI" id="CHEBI:18420"/>
    </cofactor>
</comment>
<keyword evidence="5 8" id="KW-0067">ATP-binding</keyword>
<feature type="domain" description="CobB/CobQ-like glutamine amidotransferase" evidence="10">
    <location>
        <begin position="251"/>
        <end position="441"/>
    </location>
</feature>
<comment type="miscellaneous">
    <text evidence="8">The a and c carboxylates of cobyrinate are activated for nucleophilic attack via formation of a phosphorylated intermediate by ATP. CbiA catalyzes first the amidation of the c-carboxylate, and then that of the a-carboxylate.</text>
</comment>
<sequence>MTPAFHRFCIAGTQSGAGKTTVSLGLMAALRKRGFRVQPFKCGPDYIDTGHHRHAAGVRSRNLDSWMMPAKAVRDSFARGSTQADVAICEGVMGLFDGASPTELSGSSAEIAKLIDSPVVLVVNARAMSRSIAALVAGFTHFEPGVNICGVIANQVGSEHHASLLREALASSSLPPLLGWLPRDPQFSLPERHLGLIADTEANSLQERIEVLAKAMERYIDLDLLLSTTSGSRPSLLNPHPPRPTRDLRLGLARDPAFHFYYEDNLDALRSKGVELIEFSPLQDGSLPRDLNGLYFGGGFPEQFAQELSSNQPMLESIRNFAQQDRPIFAECGGFMYLCREIRMPDGTTWPLSGIIPGDCLMREKRQRLGYSQATTRTGSLFGPMGTRLRGHRFHWSEVILDSGIDPLFHLESARGIPEPEVGIQYDSISASYFHPHFASNPEALDAWVEALSRTEAPV</sequence>
<dbReference type="SUPFAM" id="SSF52317">
    <property type="entry name" value="Class I glutamine amidotransferase-like"/>
    <property type="match status" value="1"/>
</dbReference>
<accession>A0A7X1AZP3</accession>
<dbReference type="Pfam" id="PF01656">
    <property type="entry name" value="CbiA"/>
    <property type="match status" value="1"/>
</dbReference>
<evidence type="ECO:0000256" key="1">
    <source>
        <dbReference type="ARBA" id="ARBA00001946"/>
    </source>
</evidence>
<dbReference type="PROSITE" id="PS51274">
    <property type="entry name" value="GATASE_COBBQ"/>
    <property type="match status" value="1"/>
</dbReference>
<keyword evidence="3 8" id="KW-0436">Ligase</keyword>
<dbReference type="PANTHER" id="PTHR43873:SF1">
    <property type="entry name" value="COBYRINATE A,C-DIAMIDE SYNTHASE"/>
    <property type="match status" value="1"/>
</dbReference>
<keyword evidence="2 8" id="KW-0169">Cobalamin biosynthesis</keyword>
<dbReference type="Gene3D" id="3.40.50.880">
    <property type="match status" value="1"/>
</dbReference>
<evidence type="ECO:0000256" key="8">
    <source>
        <dbReference type="HAMAP-Rule" id="MF_00027"/>
    </source>
</evidence>
<dbReference type="HAMAP" id="MF_00027">
    <property type="entry name" value="CobB_CbiA"/>
    <property type="match status" value="1"/>
</dbReference>
<reference evidence="11 12" key="1">
    <citation type="submission" date="2020-07" db="EMBL/GenBank/DDBJ databases">
        <authorList>
            <person name="Feng X."/>
        </authorList>
    </citation>
    <scope>NUCLEOTIDE SEQUENCE [LARGE SCALE GENOMIC DNA]</scope>
    <source>
        <strain evidence="11 12">JCM14086</strain>
    </source>
</reference>
<organism evidence="11 12">
    <name type="scientific">Puniceicoccus vermicola</name>
    <dbReference type="NCBI Taxonomy" id="388746"/>
    <lineage>
        <taxon>Bacteria</taxon>
        <taxon>Pseudomonadati</taxon>
        <taxon>Verrucomicrobiota</taxon>
        <taxon>Opitutia</taxon>
        <taxon>Puniceicoccales</taxon>
        <taxon>Puniceicoccaceae</taxon>
        <taxon>Puniceicoccus</taxon>
    </lineage>
</organism>
<protein>
    <recommendedName>
        <fullName evidence="8">Cobyrinate a,c-diamide synthase</fullName>
        <ecNumber evidence="8">6.3.5.11</ecNumber>
    </recommendedName>
    <alternativeName>
        <fullName evidence="8">Cobyrinic acid a,c-diamide synthetase</fullName>
    </alternativeName>
</protein>
<keyword evidence="7 8" id="KW-0315">Glutamine amidotransferase</keyword>
<feature type="domain" description="CobQ/CobB/MinD/ParA nucleotide binding" evidence="9">
    <location>
        <begin position="9"/>
        <end position="194"/>
    </location>
</feature>
<dbReference type="Pfam" id="PF07685">
    <property type="entry name" value="GATase_3"/>
    <property type="match status" value="1"/>
</dbReference>
<keyword evidence="12" id="KW-1185">Reference proteome</keyword>
<keyword evidence="6 8" id="KW-0460">Magnesium</keyword>
<evidence type="ECO:0000313" key="12">
    <source>
        <dbReference type="Proteomes" id="UP000525652"/>
    </source>
</evidence>
<evidence type="ECO:0000256" key="2">
    <source>
        <dbReference type="ARBA" id="ARBA00022573"/>
    </source>
</evidence>
<keyword evidence="4 8" id="KW-0547">Nucleotide-binding</keyword>
<evidence type="ECO:0000256" key="6">
    <source>
        <dbReference type="ARBA" id="ARBA00022842"/>
    </source>
</evidence>
<dbReference type="InterPro" id="IPR004484">
    <property type="entry name" value="CbiA/CobB_synth"/>
</dbReference>
<comment type="pathway">
    <text evidence="8">Cofactor biosynthesis; adenosylcobalamin biosynthesis; cob(II)yrinate a,c-diamide from sirohydrochlorin (anaerobic route): step 10/10.</text>
</comment>
<comment type="caution">
    <text evidence="11">The sequence shown here is derived from an EMBL/GenBank/DDBJ whole genome shotgun (WGS) entry which is preliminary data.</text>
</comment>